<dbReference type="Proteomes" id="UP001470230">
    <property type="component" value="Unassembled WGS sequence"/>
</dbReference>
<evidence type="ECO:0000256" key="1">
    <source>
        <dbReference type="SAM" id="MobiDB-lite"/>
    </source>
</evidence>
<dbReference type="Pfam" id="PF07004">
    <property type="entry name" value="SHIPPO-rpt"/>
    <property type="match status" value="2"/>
</dbReference>
<feature type="non-terminal residue" evidence="2">
    <location>
        <position position="137"/>
    </location>
</feature>
<feature type="compositionally biased region" description="Polar residues" evidence="1">
    <location>
        <begin position="98"/>
        <end position="113"/>
    </location>
</feature>
<organism evidence="2 3">
    <name type="scientific">Tritrichomonas musculus</name>
    <dbReference type="NCBI Taxonomy" id="1915356"/>
    <lineage>
        <taxon>Eukaryota</taxon>
        <taxon>Metamonada</taxon>
        <taxon>Parabasalia</taxon>
        <taxon>Tritrichomonadida</taxon>
        <taxon>Tritrichomonadidae</taxon>
        <taxon>Tritrichomonas</taxon>
    </lineage>
</organism>
<accession>A0ABR2KJ28</accession>
<dbReference type="InterPro" id="IPR010736">
    <property type="entry name" value="SHIPPO-rpt"/>
</dbReference>
<dbReference type="EMBL" id="JAPFFF010000004">
    <property type="protein sequence ID" value="KAK8890851.1"/>
    <property type="molecule type" value="Genomic_DNA"/>
</dbReference>
<protein>
    <submittedName>
        <fullName evidence="2">Outer dense fiber protein 3-like protein 2</fullName>
    </submittedName>
</protein>
<evidence type="ECO:0000313" key="3">
    <source>
        <dbReference type="Proteomes" id="UP001470230"/>
    </source>
</evidence>
<reference evidence="2 3" key="1">
    <citation type="submission" date="2024-04" db="EMBL/GenBank/DDBJ databases">
        <title>Tritrichomonas musculus Genome.</title>
        <authorList>
            <person name="Alves-Ferreira E."/>
            <person name="Grigg M."/>
            <person name="Lorenzi H."/>
            <person name="Galac M."/>
        </authorList>
    </citation>
    <scope>NUCLEOTIDE SEQUENCE [LARGE SCALE GENOMIC DNA]</scope>
    <source>
        <strain evidence="2 3">EAF2021</strain>
    </source>
</reference>
<sequence>MSDPTQNTSPQEPIPIYILGRVEKPGPGTYNMQKDFVSDTTPINIHLKHNINEEVNQAPMMGSVDTMGEGPKYSIKGKYDIKTDPTPGYDYMPEPFGGNTTPITIHGKSNNLQPDDVPAPGTYDPNRPFGSDQQGST</sequence>
<feature type="region of interest" description="Disordered" evidence="1">
    <location>
        <begin position="61"/>
        <end position="137"/>
    </location>
</feature>
<name>A0ABR2KJ28_9EUKA</name>
<proteinExistence type="predicted"/>
<keyword evidence="3" id="KW-1185">Reference proteome</keyword>
<comment type="caution">
    <text evidence="2">The sequence shown here is derived from an EMBL/GenBank/DDBJ whole genome shotgun (WGS) entry which is preliminary data.</text>
</comment>
<evidence type="ECO:0000313" key="2">
    <source>
        <dbReference type="EMBL" id="KAK8890851.1"/>
    </source>
</evidence>
<gene>
    <name evidence="2" type="ORF">M9Y10_028050</name>
</gene>